<sequence>MKLEQKNGRDLFNLYVLLAYFAILFPFFLSQKYIRDAVGKLTKLPSINQIDKTHLTKFYHISHIYLDKAHSNIRFVSKISGKNNANLTFTAYVAVPIYEYPIPPPLWASLPTRESTHSDGPLLSNIPLNYFVPKAWLGWQRSLRIRNRQPDAVKDSVFRSFIKETYLNFKNDKIYGFDYLQKAGLSKENENFNLGIRNVYYAKKPIILIPKYNLFEKRGDVYLLCTILSFCIGSIIWFLILIPVKLKEDKLAS</sequence>
<evidence type="ECO:0000256" key="1">
    <source>
        <dbReference type="SAM" id="Phobius"/>
    </source>
</evidence>
<accession>A0ABP8BJF0</accession>
<gene>
    <name evidence="2" type="ORF">GCM10022289_31870</name>
</gene>
<dbReference type="Proteomes" id="UP001501772">
    <property type="component" value="Unassembled WGS sequence"/>
</dbReference>
<keyword evidence="3" id="KW-1185">Reference proteome</keyword>
<proteinExistence type="predicted"/>
<dbReference type="RefSeq" id="WP_344852437.1">
    <property type="nucleotide sequence ID" value="NZ_BAABBY010000008.1"/>
</dbReference>
<dbReference type="EMBL" id="BAABBY010000008">
    <property type="protein sequence ID" value="GAA4208270.1"/>
    <property type="molecule type" value="Genomic_DNA"/>
</dbReference>
<keyword evidence="1" id="KW-0472">Membrane</keyword>
<name>A0ABP8BJF0_9SPHI</name>
<comment type="caution">
    <text evidence="2">The sequence shown here is derived from an EMBL/GenBank/DDBJ whole genome shotgun (WGS) entry which is preliminary data.</text>
</comment>
<reference evidence="3" key="1">
    <citation type="journal article" date="2019" name="Int. J. Syst. Evol. Microbiol.">
        <title>The Global Catalogue of Microorganisms (GCM) 10K type strain sequencing project: providing services to taxonomists for standard genome sequencing and annotation.</title>
        <authorList>
            <consortium name="The Broad Institute Genomics Platform"/>
            <consortium name="The Broad Institute Genome Sequencing Center for Infectious Disease"/>
            <person name="Wu L."/>
            <person name="Ma J."/>
        </authorList>
    </citation>
    <scope>NUCLEOTIDE SEQUENCE [LARGE SCALE GENOMIC DNA]</scope>
    <source>
        <strain evidence="3">JCM 17626</strain>
    </source>
</reference>
<protein>
    <submittedName>
        <fullName evidence="2">Uncharacterized protein</fullName>
    </submittedName>
</protein>
<keyword evidence="1" id="KW-1133">Transmembrane helix</keyword>
<evidence type="ECO:0000313" key="2">
    <source>
        <dbReference type="EMBL" id="GAA4208270.1"/>
    </source>
</evidence>
<organism evidence="2 3">
    <name type="scientific">Pedobacter jeongneungensis</name>
    <dbReference type="NCBI Taxonomy" id="947309"/>
    <lineage>
        <taxon>Bacteria</taxon>
        <taxon>Pseudomonadati</taxon>
        <taxon>Bacteroidota</taxon>
        <taxon>Sphingobacteriia</taxon>
        <taxon>Sphingobacteriales</taxon>
        <taxon>Sphingobacteriaceae</taxon>
        <taxon>Pedobacter</taxon>
    </lineage>
</organism>
<feature type="transmembrane region" description="Helical" evidence="1">
    <location>
        <begin position="221"/>
        <end position="244"/>
    </location>
</feature>
<feature type="transmembrane region" description="Helical" evidence="1">
    <location>
        <begin position="12"/>
        <end position="30"/>
    </location>
</feature>
<evidence type="ECO:0000313" key="3">
    <source>
        <dbReference type="Proteomes" id="UP001501772"/>
    </source>
</evidence>
<keyword evidence="1" id="KW-0812">Transmembrane</keyword>